<organism evidence="2 3">
    <name type="scientific">Paspalum notatum var. saurae</name>
    <dbReference type="NCBI Taxonomy" id="547442"/>
    <lineage>
        <taxon>Eukaryota</taxon>
        <taxon>Viridiplantae</taxon>
        <taxon>Streptophyta</taxon>
        <taxon>Embryophyta</taxon>
        <taxon>Tracheophyta</taxon>
        <taxon>Spermatophyta</taxon>
        <taxon>Magnoliopsida</taxon>
        <taxon>Liliopsida</taxon>
        <taxon>Poales</taxon>
        <taxon>Poaceae</taxon>
        <taxon>PACMAD clade</taxon>
        <taxon>Panicoideae</taxon>
        <taxon>Andropogonodae</taxon>
        <taxon>Paspaleae</taxon>
        <taxon>Paspalinae</taxon>
        <taxon>Paspalum</taxon>
    </lineage>
</organism>
<dbReference type="InterPro" id="IPR001858">
    <property type="entry name" value="Phosphatidylethanolamine-bd_CS"/>
</dbReference>
<keyword evidence="3" id="KW-1185">Reference proteome</keyword>
<protein>
    <recommendedName>
        <fullName evidence="4">FT-like protein</fullName>
    </recommendedName>
</protein>
<dbReference type="Gene3D" id="3.90.280.10">
    <property type="entry name" value="PEBP-like"/>
    <property type="match status" value="1"/>
</dbReference>
<gene>
    <name evidence="2" type="ORF">U9M48_035657</name>
</gene>
<dbReference type="AlphaFoldDB" id="A0AAQ3UHG9"/>
<reference evidence="2 3" key="1">
    <citation type="submission" date="2024-02" db="EMBL/GenBank/DDBJ databases">
        <title>High-quality chromosome-scale genome assembly of Pensacola bahiagrass (Paspalum notatum Flugge var. saurae).</title>
        <authorList>
            <person name="Vega J.M."/>
            <person name="Podio M."/>
            <person name="Orjuela J."/>
            <person name="Siena L.A."/>
            <person name="Pessino S.C."/>
            <person name="Combes M.C."/>
            <person name="Mariac C."/>
            <person name="Albertini E."/>
            <person name="Pupilli F."/>
            <person name="Ortiz J.P.A."/>
            <person name="Leblanc O."/>
        </authorList>
    </citation>
    <scope>NUCLEOTIDE SEQUENCE [LARGE SCALE GENOMIC DNA]</scope>
    <source>
        <strain evidence="2">R1</strain>
        <tissue evidence="2">Leaf</tissue>
    </source>
</reference>
<feature type="non-terminal residue" evidence="2">
    <location>
        <position position="1"/>
    </location>
</feature>
<evidence type="ECO:0000313" key="2">
    <source>
        <dbReference type="EMBL" id="WVZ89229.1"/>
    </source>
</evidence>
<evidence type="ECO:0000313" key="3">
    <source>
        <dbReference type="Proteomes" id="UP001341281"/>
    </source>
</evidence>
<dbReference type="EMBL" id="CP144752">
    <property type="protein sequence ID" value="WVZ89229.1"/>
    <property type="molecule type" value="Genomic_DNA"/>
</dbReference>
<proteinExistence type="inferred from homology"/>
<dbReference type="PANTHER" id="PTHR11362">
    <property type="entry name" value="PHOSPHATIDYLETHANOLAMINE-BINDING PROTEIN"/>
    <property type="match status" value="1"/>
</dbReference>
<dbReference type="InterPro" id="IPR036610">
    <property type="entry name" value="PEBP-like_sf"/>
</dbReference>
<dbReference type="Proteomes" id="UP001341281">
    <property type="component" value="Chromosome 08"/>
</dbReference>
<dbReference type="InterPro" id="IPR035810">
    <property type="entry name" value="PEBP_euk"/>
</dbReference>
<dbReference type="SUPFAM" id="SSF49777">
    <property type="entry name" value="PEBP-like"/>
    <property type="match status" value="1"/>
</dbReference>
<sequence length="187" mass="20318">PFTYSGQPAMSMSRDPLVVGNIVGDIVDSFPVSALLRLLYGGREMTCGSELRPSQVANEPTVHITGGRARGGAALYTLVMVDPDSPSPSDPSNREYLHWLVTDIPDGAGANHGTVVVEYESPRPLAGIHRFVFIVFRQMVCQTIYAPGWRANFNTRDFAACYSLGAPVAAAYFNCQREGGCGGRRYR</sequence>
<dbReference type="CDD" id="cd00866">
    <property type="entry name" value="PEBP_euk"/>
    <property type="match status" value="1"/>
</dbReference>
<comment type="similarity">
    <text evidence="1">Belongs to the phosphatidylethanolamine-binding protein family.</text>
</comment>
<dbReference type="InterPro" id="IPR008914">
    <property type="entry name" value="PEBP"/>
</dbReference>
<dbReference type="PROSITE" id="PS01220">
    <property type="entry name" value="PBP"/>
    <property type="match status" value="1"/>
</dbReference>
<evidence type="ECO:0008006" key="4">
    <source>
        <dbReference type="Google" id="ProtNLM"/>
    </source>
</evidence>
<dbReference type="PANTHER" id="PTHR11362:SF20">
    <property type="entry name" value="OS12G0232300 PROTEIN"/>
    <property type="match status" value="1"/>
</dbReference>
<accession>A0AAQ3UHG9</accession>
<dbReference type="Pfam" id="PF01161">
    <property type="entry name" value="PBP"/>
    <property type="match status" value="1"/>
</dbReference>
<name>A0AAQ3UHG9_PASNO</name>
<evidence type="ECO:0000256" key="1">
    <source>
        <dbReference type="ARBA" id="ARBA00007091"/>
    </source>
</evidence>